<dbReference type="InterPro" id="IPR001279">
    <property type="entry name" value="Metallo-B-lactamas"/>
</dbReference>
<name>A0A1Q9LH53_9PSEU</name>
<comment type="caution">
    <text evidence="3">The sequence shown here is derived from an EMBL/GenBank/DDBJ whole genome shotgun (WGS) entry which is preliminary data.</text>
</comment>
<feature type="domain" description="Metallo-beta-lactamase" evidence="2">
    <location>
        <begin position="113"/>
        <end position="308"/>
    </location>
</feature>
<sequence length="366" mass="39931">MRRSLVALGLLGAAAWAVRDIPRAVGGRARGDRITGSPQHRDGRFHNLPNPGTSTALRDVGGTLRELLTGGQQRTPLAPVPLVRPTFPAQRAEGLHATWFGHASVLLEVDGARVLLDPVWSDRASPSRLAGPRRLHEPPVPLAALPEVDAVLISHDHYDHLDEAAVETLVRTQGAPFVVPLGIGAHLRRWGVPAGRVVELDWSESVEVAGLRLTSTPAQHFSGRLFARDRTLWTSWVVAGPRSRVFYTGDSGFFPGYERIGAEHGPFDLTLVQIGAYNASWPDVHMTPEEGVATHLAVRGGLLMPVHWATFNLAMHAWNEPPNRLWAEAKAHDVQLAVPRPGERVSVATPPPVEPWWDALVEQPGR</sequence>
<feature type="region of interest" description="Disordered" evidence="1">
    <location>
        <begin position="27"/>
        <end position="52"/>
    </location>
</feature>
<feature type="compositionally biased region" description="Basic and acidic residues" evidence="1">
    <location>
        <begin position="29"/>
        <end position="45"/>
    </location>
</feature>
<dbReference type="Pfam" id="PF12706">
    <property type="entry name" value="Lactamase_B_2"/>
    <property type="match status" value="1"/>
</dbReference>
<dbReference type="InterPro" id="IPR036866">
    <property type="entry name" value="RibonucZ/Hydroxyglut_hydro"/>
</dbReference>
<dbReference type="PANTHER" id="PTHR15032:SF4">
    <property type="entry name" value="N-ACYL-PHOSPHATIDYLETHANOLAMINE-HYDROLYZING PHOSPHOLIPASE D"/>
    <property type="match status" value="1"/>
</dbReference>
<dbReference type="GO" id="GO:0005737">
    <property type="term" value="C:cytoplasm"/>
    <property type="evidence" value="ECO:0007669"/>
    <property type="project" value="TreeGrafter"/>
</dbReference>
<dbReference type="EMBL" id="MKQR01000025">
    <property type="protein sequence ID" value="OLR91334.1"/>
    <property type="molecule type" value="Genomic_DNA"/>
</dbReference>
<keyword evidence="3" id="KW-0378">Hydrolase</keyword>
<keyword evidence="4" id="KW-1185">Reference proteome</keyword>
<dbReference type="RefSeq" id="WP_075976991.1">
    <property type="nucleotide sequence ID" value="NZ_MKQR01000025.1"/>
</dbReference>
<dbReference type="Proteomes" id="UP000186040">
    <property type="component" value="Unassembled WGS sequence"/>
</dbReference>
<evidence type="ECO:0000313" key="4">
    <source>
        <dbReference type="Proteomes" id="UP000186040"/>
    </source>
</evidence>
<dbReference type="AlphaFoldDB" id="A0A1Q9LH53"/>
<gene>
    <name evidence="3" type="ORF">BJP25_27100</name>
</gene>
<dbReference type="GO" id="GO:0016787">
    <property type="term" value="F:hydrolase activity"/>
    <property type="evidence" value="ECO:0007669"/>
    <property type="project" value="UniProtKB-KW"/>
</dbReference>
<organism evidence="3 4">
    <name type="scientific">Actinokineospora bangkokensis</name>
    <dbReference type="NCBI Taxonomy" id="1193682"/>
    <lineage>
        <taxon>Bacteria</taxon>
        <taxon>Bacillati</taxon>
        <taxon>Actinomycetota</taxon>
        <taxon>Actinomycetes</taxon>
        <taxon>Pseudonocardiales</taxon>
        <taxon>Pseudonocardiaceae</taxon>
        <taxon>Actinokineospora</taxon>
    </lineage>
</organism>
<reference evidence="3 4" key="1">
    <citation type="submission" date="2016-10" db="EMBL/GenBank/DDBJ databases">
        <title>The Draft Genome Sequence of Actinokineospora bangkokensis 44EHWT reveals the biosynthetic pathway of antifungal compounds Thailandins with unusual extender unit butylmalonyl-CoA.</title>
        <authorList>
            <person name="Greule A."/>
            <person name="Intra B."/>
            <person name="Flemming S."/>
            <person name="Rommel M.G."/>
            <person name="Panbangred W."/>
            <person name="Bechthold A."/>
        </authorList>
    </citation>
    <scope>NUCLEOTIDE SEQUENCE [LARGE SCALE GENOMIC DNA]</scope>
    <source>
        <strain evidence="3 4">44EHW</strain>
    </source>
</reference>
<dbReference type="SUPFAM" id="SSF56281">
    <property type="entry name" value="Metallo-hydrolase/oxidoreductase"/>
    <property type="match status" value="1"/>
</dbReference>
<evidence type="ECO:0000259" key="2">
    <source>
        <dbReference type="Pfam" id="PF12706"/>
    </source>
</evidence>
<dbReference type="OrthoDB" id="9805728at2"/>
<dbReference type="STRING" id="1193682.BJP25_27100"/>
<dbReference type="PANTHER" id="PTHR15032">
    <property type="entry name" value="N-ACYL-PHOSPHATIDYLETHANOLAMINE-HYDROLYZING PHOSPHOLIPASE D"/>
    <property type="match status" value="1"/>
</dbReference>
<protein>
    <submittedName>
        <fullName evidence="3">Zn-dependent hydrolase</fullName>
    </submittedName>
</protein>
<evidence type="ECO:0000313" key="3">
    <source>
        <dbReference type="EMBL" id="OLR91334.1"/>
    </source>
</evidence>
<evidence type="ECO:0000256" key="1">
    <source>
        <dbReference type="SAM" id="MobiDB-lite"/>
    </source>
</evidence>
<accession>A0A1Q9LH53</accession>
<dbReference type="Gene3D" id="3.60.15.10">
    <property type="entry name" value="Ribonuclease Z/Hydroxyacylglutathione hydrolase-like"/>
    <property type="match status" value="1"/>
</dbReference>
<proteinExistence type="predicted"/>